<comment type="caution">
    <text evidence="1">The sequence shown here is derived from an EMBL/GenBank/DDBJ whole genome shotgun (WGS) entry which is preliminary data.</text>
</comment>
<accession>A0A9Q3UF36</accession>
<organism evidence="1 2">
    <name type="scientific">Vibrio parahaemolyticus</name>
    <dbReference type="NCBI Taxonomy" id="670"/>
    <lineage>
        <taxon>Bacteria</taxon>
        <taxon>Pseudomonadati</taxon>
        <taxon>Pseudomonadota</taxon>
        <taxon>Gammaproteobacteria</taxon>
        <taxon>Vibrionales</taxon>
        <taxon>Vibrionaceae</taxon>
        <taxon>Vibrio</taxon>
    </lineage>
</organism>
<dbReference type="Proteomes" id="UP000726777">
    <property type="component" value="Unassembled WGS sequence"/>
</dbReference>
<dbReference type="EMBL" id="JACVHL010000027">
    <property type="protein sequence ID" value="MCC3807564.1"/>
    <property type="molecule type" value="Genomic_DNA"/>
</dbReference>
<reference evidence="1" key="1">
    <citation type="submission" date="2020-09" db="EMBL/GenBank/DDBJ databases">
        <title>Genome sequence of Vibrio parahaemolyticus isolates.</title>
        <authorList>
            <person name="Hammerl J.A."/>
            <person name="Strauch E."/>
        </authorList>
    </citation>
    <scope>NUCLEOTIDE SEQUENCE</scope>
    <source>
        <strain evidence="1">17-VB00146</strain>
    </source>
</reference>
<dbReference type="RefSeq" id="WP_228085910.1">
    <property type="nucleotide sequence ID" value="NZ_JACVHL010000027.1"/>
</dbReference>
<protein>
    <submittedName>
        <fullName evidence="1">Uncharacterized protein</fullName>
    </submittedName>
</protein>
<sequence>MTSNFQKLRARKPSENMKCIFIGTDNWDLYVDENFKVWSYPKSDVCPSVKASFFGDKHHLLRLMREGVSLGEVTESGLELLNGLHHQFMPGWNWLKFA</sequence>
<evidence type="ECO:0000313" key="1">
    <source>
        <dbReference type="EMBL" id="MCC3807564.1"/>
    </source>
</evidence>
<name>A0A9Q3UF36_VIBPH</name>
<gene>
    <name evidence="1" type="ORF">IB292_21330</name>
</gene>
<evidence type="ECO:0000313" key="2">
    <source>
        <dbReference type="Proteomes" id="UP000726777"/>
    </source>
</evidence>
<proteinExistence type="predicted"/>
<dbReference type="AlphaFoldDB" id="A0A9Q3UF36"/>